<keyword evidence="4" id="KW-0067">ATP-binding</keyword>
<dbReference type="InterPro" id="IPR017871">
    <property type="entry name" value="ABC_transporter-like_CS"/>
</dbReference>
<protein>
    <submittedName>
        <fullName evidence="9">P-loop containing nucleoside triphosphate hydrolase protein</fullName>
    </submittedName>
</protein>
<dbReference type="PANTHER" id="PTHR43394:SF1">
    <property type="entry name" value="ATP-BINDING CASSETTE SUB-FAMILY B MEMBER 10, MITOCHONDRIAL"/>
    <property type="match status" value="1"/>
</dbReference>
<dbReference type="GO" id="GO:0016020">
    <property type="term" value="C:membrane"/>
    <property type="evidence" value="ECO:0007669"/>
    <property type="project" value="UniProtKB-SubCell"/>
</dbReference>
<dbReference type="Pfam" id="PF00005">
    <property type="entry name" value="ABC_tran"/>
    <property type="match status" value="1"/>
</dbReference>
<evidence type="ECO:0000313" key="9">
    <source>
        <dbReference type="EMBL" id="KAH8101550.1"/>
    </source>
</evidence>
<dbReference type="InterPro" id="IPR036640">
    <property type="entry name" value="ABC1_TM_sf"/>
</dbReference>
<dbReference type="GO" id="GO:0016887">
    <property type="term" value="F:ATP hydrolysis activity"/>
    <property type="evidence" value="ECO:0007669"/>
    <property type="project" value="InterPro"/>
</dbReference>
<feature type="transmembrane region" description="Helical" evidence="7">
    <location>
        <begin position="78"/>
        <end position="102"/>
    </location>
</feature>
<dbReference type="Gene3D" id="3.40.50.300">
    <property type="entry name" value="P-loop containing nucleotide triphosphate hydrolases"/>
    <property type="match status" value="1"/>
</dbReference>
<comment type="subcellular location">
    <subcellularLocation>
        <location evidence="1">Membrane</location>
        <topology evidence="1">Multi-pass membrane protein</topology>
    </subcellularLocation>
</comment>
<dbReference type="AlphaFoldDB" id="A0A8K0XQR2"/>
<evidence type="ECO:0000256" key="5">
    <source>
        <dbReference type="ARBA" id="ARBA00022989"/>
    </source>
</evidence>
<organism evidence="9 10">
    <name type="scientific">Cristinia sonorae</name>
    <dbReference type="NCBI Taxonomy" id="1940300"/>
    <lineage>
        <taxon>Eukaryota</taxon>
        <taxon>Fungi</taxon>
        <taxon>Dikarya</taxon>
        <taxon>Basidiomycota</taxon>
        <taxon>Agaricomycotina</taxon>
        <taxon>Agaricomycetes</taxon>
        <taxon>Agaricomycetidae</taxon>
        <taxon>Agaricales</taxon>
        <taxon>Pleurotineae</taxon>
        <taxon>Stephanosporaceae</taxon>
        <taxon>Cristinia</taxon>
    </lineage>
</organism>
<evidence type="ECO:0000256" key="2">
    <source>
        <dbReference type="ARBA" id="ARBA00022692"/>
    </source>
</evidence>
<evidence type="ECO:0000256" key="1">
    <source>
        <dbReference type="ARBA" id="ARBA00004141"/>
    </source>
</evidence>
<dbReference type="InterPro" id="IPR039421">
    <property type="entry name" value="Type_1_exporter"/>
</dbReference>
<dbReference type="EMBL" id="JAEVFJ010000012">
    <property type="protein sequence ID" value="KAH8101550.1"/>
    <property type="molecule type" value="Genomic_DNA"/>
</dbReference>
<dbReference type="SMART" id="SM00382">
    <property type="entry name" value="AAA"/>
    <property type="match status" value="1"/>
</dbReference>
<feature type="domain" description="ABC transporter" evidence="8">
    <location>
        <begin position="427"/>
        <end position="707"/>
    </location>
</feature>
<dbReference type="PROSITE" id="PS50893">
    <property type="entry name" value="ABC_TRANSPORTER_2"/>
    <property type="match status" value="1"/>
</dbReference>
<keyword evidence="6 7" id="KW-0472">Membrane</keyword>
<dbReference type="InterPro" id="IPR027417">
    <property type="entry name" value="P-loop_NTPase"/>
</dbReference>
<evidence type="ECO:0000256" key="3">
    <source>
        <dbReference type="ARBA" id="ARBA00022741"/>
    </source>
</evidence>
<sequence>MARGRWGKKSSRKGVFDPNDADRIKHTRIGVWDVYEEKNPETQHIPIGARNWERYLEMRRDLPYVWTMLRDIGSIRDCWALLAVYTLLELIGSLIPAASLWFKGQLVHIVQAAVETRSVDKVLLTQVTAGAILAKMVALIVSTSRTRISESLGNRIRQYYSVHLFKANARLDVPTFEDEAIQRQLEDVSNINGQSVAWSTLQSMYALASILIQVVSQASVLLRVLKGQPDGVLLATISAAHSLSEFLHYQRTSPWNGVWAATTRNSDYIKLQGLKRVIVDVSHRKEFVSDNMLSYTLRLFRELTDRLGEDARDFKEVFSHRAFKQRLTLLSLMKLPFGDLPQVVFALRAVQHPASIPVSLASLNLITSTTASFSAKLYKIFRETSAIADAVSSVRKLYEIIEVPNKVPDGTIPFPEDEQKIKHGVSIEFRNVSFKYPGTDEYALRDVSFKLEAGQLCVIVGVNGSGKSTILKLIVRLYDPEEGQILLHGKDIRTLKLTDLREAISVLFQDYTHFPLSIRDNIALGDPTHANDDARVALAAKLGGSDEFIGRLPDGMDTYLDRPVRDHYSQLPEGTKTVFGRAVDYSFVRNAGGISSVSATGLSGGQMQRLAVSRTFMRSVVSEDSKVGLLLFDEPSASLDPAAEHDLFARLRELRGSKTMLFSSHRFGNLTRHADLILYMDRSKIVESGTHEGLLKHQGEYARIWMLQAQAFL</sequence>
<dbReference type="SUPFAM" id="SSF52540">
    <property type="entry name" value="P-loop containing nucleoside triphosphate hydrolases"/>
    <property type="match status" value="1"/>
</dbReference>
<evidence type="ECO:0000256" key="6">
    <source>
        <dbReference type="ARBA" id="ARBA00023136"/>
    </source>
</evidence>
<dbReference type="PROSITE" id="PS00211">
    <property type="entry name" value="ABC_TRANSPORTER_1"/>
    <property type="match status" value="1"/>
</dbReference>
<keyword evidence="10" id="KW-1185">Reference proteome</keyword>
<dbReference type="GO" id="GO:0015421">
    <property type="term" value="F:ABC-type oligopeptide transporter activity"/>
    <property type="evidence" value="ECO:0007669"/>
    <property type="project" value="TreeGrafter"/>
</dbReference>
<dbReference type="InterPro" id="IPR003439">
    <property type="entry name" value="ABC_transporter-like_ATP-bd"/>
</dbReference>
<evidence type="ECO:0000256" key="4">
    <source>
        <dbReference type="ARBA" id="ARBA00022840"/>
    </source>
</evidence>
<comment type="caution">
    <text evidence="9">The sequence shown here is derived from an EMBL/GenBank/DDBJ whole genome shotgun (WGS) entry which is preliminary data.</text>
</comment>
<gene>
    <name evidence="9" type="ORF">BXZ70DRAFT_1019121</name>
</gene>
<dbReference type="SUPFAM" id="SSF90123">
    <property type="entry name" value="ABC transporter transmembrane region"/>
    <property type="match status" value="1"/>
</dbReference>
<dbReference type="PANTHER" id="PTHR43394">
    <property type="entry name" value="ATP-DEPENDENT PERMEASE MDL1, MITOCHONDRIAL"/>
    <property type="match status" value="1"/>
</dbReference>
<accession>A0A8K0XQR2</accession>
<dbReference type="GO" id="GO:0005524">
    <property type="term" value="F:ATP binding"/>
    <property type="evidence" value="ECO:0007669"/>
    <property type="project" value="UniProtKB-KW"/>
</dbReference>
<reference evidence="9" key="1">
    <citation type="journal article" date="2021" name="New Phytol.">
        <title>Evolutionary innovations through gain and loss of genes in the ectomycorrhizal Boletales.</title>
        <authorList>
            <person name="Wu G."/>
            <person name="Miyauchi S."/>
            <person name="Morin E."/>
            <person name="Kuo A."/>
            <person name="Drula E."/>
            <person name="Varga T."/>
            <person name="Kohler A."/>
            <person name="Feng B."/>
            <person name="Cao Y."/>
            <person name="Lipzen A."/>
            <person name="Daum C."/>
            <person name="Hundley H."/>
            <person name="Pangilinan J."/>
            <person name="Johnson J."/>
            <person name="Barry K."/>
            <person name="LaButti K."/>
            <person name="Ng V."/>
            <person name="Ahrendt S."/>
            <person name="Min B."/>
            <person name="Choi I.G."/>
            <person name="Park H."/>
            <person name="Plett J.M."/>
            <person name="Magnuson J."/>
            <person name="Spatafora J.W."/>
            <person name="Nagy L.G."/>
            <person name="Henrissat B."/>
            <person name="Grigoriev I.V."/>
            <person name="Yang Z.L."/>
            <person name="Xu J."/>
            <person name="Martin F.M."/>
        </authorList>
    </citation>
    <scope>NUCLEOTIDE SEQUENCE</scope>
    <source>
        <strain evidence="9">KKN 215</strain>
    </source>
</reference>
<dbReference type="OrthoDB" id="6500128at2759"/>
<evidence type="ECO:0000259" key="8">
    <source>
        <dbReference type="PROSITE" id="PS50893"/>
    </source>
</evidence>
<keyword evidence="3" id="KW-0547">Nucleotide-binding</keyword>
<dbReference type="Proteomes" id="UP000813824">
    <property type="component" value="Unassembled WGS sequence"/>
</dbReference>
<keyword evidence="2 7" id="KW-0812">Transmembrane</keyword>
<evidence type="ECO:0000256" key="7">
    <source>
        <dbReference type="SAM" id="Phobius"/>
    </source>
</evidence>
<keyword evidence="5 7" id="KW-1133">Transmembrane helix</keyword>
<dbReference type="InterPro" id="IPR003593">
    <property type="entry name" value="AAA+_ATPase"/>
</dbReference>
<evidence type="ECO:0000313" key="10">
    <source>
        <dbReference type="Proteomes" id="UP000813824"/>
    </source>
</evidence>
<name>A0A8K0XQR2_9AGAR</name>
<keyword evidence="9" id="KW-0378">Hydrolase</keyword>
<proteinExistence type="predicted"/>